<gene>
    <name evidence="1" type="ORF">NOR51B_970</name>
</gene>
<protein>
    <submittedName>
        <fullName evidence="1">Uncharacterized protein</fullName>
    </submittedName>
</protein>
<dbReference type="Proteomes" id="UP000004699">
    <property type="component" value="Unassembled WGS sequence"/>
</dbReference>
<keyword evidence="2" id="KW-1185">Reference proteome</keyword>
<evidence type="ECO:0000313" key="1">
    <source>
        <dbReference type="EMBL" id="EED35029.1"/>
    </source>
</evidence>
<accession>B8KXR6</accession>
<dbReference type="eggNOG" id="COG1075">
    <property type="taxonomic scope" value="Bacteria"/>
</dbReference>
<name>B8KXR6_9GAMM</name>
<sequence>MVALERYPDVLANTAAFVSIAGAIGGSPIAEHTSASTIAAIRYSPYGDCSSSRGDALESLRPARRHAWMADHLPLSIPAYSLVTTPEPERVSRALRSSYELLGALHPVNDGALLYWDQLLPGSTLLGYANADHWAVAIPVETDAIPLGDVLVTNGYPRTRLWLAIADFVVTDLEQRAEASKHDLE</sequence>
<organism evidence="1 2">
    <name type="scientific">Luminiphilus syltensis NOR5-1B</name>
    <dbReference type="NCBI Taxonomy" id="565045"/>
    <lineage>
        <taxon>Bacteria</taxon>
        <taxon>Pseudomonadati</taxon>
        <taxon>Pseudomonadota</taxon>
        <taxon>Gammaproteobacteria</taxon>
        <taxon>Cellvibrionales</taxon>
        <taxon>Halieaceae</taxon>
        <taxon>Luminiphilus</taxon>
    </lineage>
</organism>
<dbReference type="HOGENOM" id="CLU_1459649_0_0_6"/>
<dbReference type="STRING" id="565045.NOR51B_970"/>
<proteinExistence type="predicted"/>
<dbReference type="EMBL" id="DS999411">
    <property type="protein sequence ID" value="EED35029.1"/>
    <property type="molecule type" value="Genomic_DNA"/>
</dbReference>
<dbReference type="AlphaFoldDB" id="B8KXR6"/>
<evidence type="ECO:0000313" key="2">
    <source>
        <dbReference type="Proteomes" id="UP000004699"/>
    </source>
</evidence>
<reference evidence="2" key="1">
    <citation type="journal article" date="2013" name="BMC Microbiol.">
        <title>Taxonomy and evolution of bacteriochlorophyll a-containing members of the OM60/NOR5 clade of marine gammaproteobacteria: description of Luminiphilus syltensis gen. nov., sp. nov., reclassification of Haliea rubra as Pseudohaliea rubra gen. nov., comb. nov., and emendation of Chromatocurvus halotolerans.</title>
        <authorList>
            <person name="Spring S."/>
            <person name="Riedel T."/>
            <person name="Sproer C."/>
            <person name="Yan S."/>
            <person name="Harder J."/>
            <person name="Fuchs B.M."/>
        </authorList>
    </citation>
    <scope>NUCLEOTIDE SEQUENCE [LARGE SCALE GENOMIC DNA]</scope>
    <source>
        <strain evidence="2">NOR51-B</strain>
    </source>
</reference>